<proteinExistence type="predicted"/>
<protein>
    <recommendedName>
        <fullName evidence="8">TNFR-Cys domain-containing protein</fullName>
    </recommendedName>
</protein>
<comment type="caution">
    <text evidence="6">The sequence shown here is derived from an EMBL/GenBank/DDBJ whole genome shotgun (WGS) entry which is preliminary data.</text>
</comment>
<evidence type="ECO:0000256" key="3">
    <source>
        <dbReference type="SAM" id="SignalP"/>
    </source>
</evidence>
<keyword evidence="2" id="KW-1133">Transmembrane helix</keyword>
<keyword evidence="2" id="KW-0472">Membrane</keyword>
<evidence type="ECO:0000256" key="2">
    <source>
        <dbReference type="SAM" id="Phobius"/>
    </source>
</evidence>
<feature type="chain" id="PRO_5011916064" description="TNFR-Cys domain-containing protein" evidence="3">
    <location>
        <begin position="29"/>
        <end position="290"/>
    </location>
</feature>
<keyword evidence="2" id="KW-0812">Transmembrane</keyword>
<sequence length="290" mass="31693">MAANNQIWKFLTFVTLIQINLMSNLVLSMSVKNPLSYPMSRYECVRQTQNMLNCSENEYYDVHCTCVHCEATWQHCSQPRPSDEFCSKLKELYYCDNSTKTTTLPSTSASTTREASTITHLSTLNSVASVASRFASTNNNAAAAYNYQSTTNYEQPNYVVFLAIGLVLIIIFAALVAALLLGRTYSKRLPKFMQQWRIFGRAASVPSSPPEQTQSSRPLLARSLSAGVTQTTPPAQLLDVMDPVLAGSTPGIPASGTTEQQSATPGSRRDQDNARKKVAASASANATSSF</sequence>
<keyword evidence="7" id="KW-1185">Reference proteome</keyword>
<evidence type="ECO:0000256" key="1">
    <source>
        <dbReference type="SAM" id="MobiDB-lite"/>
    </source>
</evidence>
<feature type="region of interest" description="Disordered" evidence="1">
    <location>
        <begin position="244"/>
        <end position="290"/>
    </location>
</feature>
<feature type="transmembrane region" description="Helical" evidence="2">
    <location>
        <begin position="158"/>
        <end position="181"/>
    </location>
</feature>
<dbReference type="EMBL" id="NIVC01001809">
    <property type="protein sequence ID" value="PAA63852.1"/>
    <property type="molecule type" value="Genomic_DNA"/>
</dbReference>
<evidence type="ECO:0000313" key="6">
    <source>
        <dbReference type="EMBL" id="PAA65777.1"/>
    </source>
</evidence>
<evidence type="ECO:0000313" key="4">
    <source>
        <dbReference type="EMBL" id="PAA46071.1"/>
    </source>
</evidence>
<dbReference type="EMBL" id="NIVC01005074">
    <property type="protein sequence ID" value="PAA46071.1"/>
    <property type="molecule type" value="Genomic_DNA"/>
</dbReference>
<feature type="compositionally biased region" description="Polar residues" evidence="1">
    <location>
        <begin position="255"/>
        <end position="265"/>
    </location>
</feature>
<dbReference type="Proteomes" id="UP000215902">
    <property type="component" value="Unassembled WGS sequence"/>
</dbReference>
<gene>
    <name evidence="6" type="ORF">BOX15_Mlig030720g6</name>
    <name evidence="5" type="ORF">BOX15_Mlig032714g2</name>
    <name evidence="4" type="ORF">BOX15_Mlig032714g4</name>
</gene>
<feature type="compositionally biased region" description="Low complexity" evidence="1">
    <location>
        <begin position="279"/>
        <end position="290"/>
    </location>
</feature>
<reference evidence="6 7" key="1">
    <citation type="submission" date="2017-06" db="EMBL/GenBank/DDBJ databases">
        <title>A platform for efficient transgenesis in Macrostomum lignano, a flatworm model organism for stem cell research.</title>
        <authorList>
            <person name="Berezikov E."/>
        </authorList>
    </citation>
    <scope>NUCLEOTIDE SEQUENCE [LARGE SCALE GENOMIC DNA]</scope>
    <source>
        <strain evidence="6">DV1</strain>
        <tissue evidence="6">Whole organism</tissue>
    </source>
</reference>
<accession>A0A267EXW8</accession>
<dbReference type="AlphaFoldDB" id="A0A267EXW8"/>
<organism evidence="6 7">
    <name type="scientific">Macrostomum lignano</name>
    <dbReference type="NCBI Taxonomy" id="282301"/>
    <lineage>
        <taxon>Eukaryota</taxon>
        <taxon>Metazoa</taxon>
        <taxon>Spiralia</taxon>
        <taxon>Lophotrochozoa</taxon>
        <taxon>Platyhelminthes</taxon>
        <taxon>Rhabditophora</taxon>
        <taxon>Macrostomorpha</taxon>
        <taxon>Macrostomida</taxon>
        <taxon>Macrostomidae</taxon>
        <taxon>Macrostomum</taxon>
    </lineage>
</organism>
<evidence type="ECO:0000313" key="5">
    <source>
        <dbReference type="EMBL" id="PAA63852.1"/>
    </source>
</evidence>
<dbReference type="EMBL" id="NIVC01001619">
    <property type="protein sequence ID" value="PAA65777.1"/>
    <property type="molecule type" value="Genomic_DNA"/>
</dbReference>
<name>A0A267EXW8_9PLAT</name>
<evidence type="ECO:0000313" key="7">
    <source>
        <dbReference type="Proteomes" id="UP000215902"/>
    </source>
</evidence>
<evidence type="ECO:0008006" key="8">
    <source>
        <dbReference type="Google" id="ProtNLM"/>
    </source>
</evidence>
<keyword evidence="3" id="KW-0732">Signal</keyword>
<feature type="signal peptide" evidence="3">
    <location>
        <begin position="1"/>
        <end position="28"/>
    </location>
</feature>